<keyword evidence="1" id="KW-1133">Transmembrane helix</keyword>
<gene>
    <name evidence="3" type="ORF">SAMN05443668_11537</name>
</gene>
<dbReference type="EMBL" id="FRCS01000015">
    <property type="protein sequence ID" value="SHN46351.1"/>
    <property type="molecule type" value="Genomic_DNA"/>
</dbReference>
<name>A0A1M7RJM5_9ACTN</name>
<evidence type="ECO:0000313" key="4">
    <source>
        <dbReference type="Proteomes" id="UP000184440"/>
    </source>
</evidence>
<keyword evidence="4" id="KW-1185">Reference proteome</keyword>
<dbReference type="Proteomes" id="UP000184440">
    <property type="component" value="Unassembled WGS sequence"/>
</dbReference>
<evidence type="ECO:0000259" key="2">
    <source>
        <dbReference type="Pfam" id="PF13828"/>
    </source>
</evidence>
<reference evidence="3 4" key="1">
    <citation type="submission" date="2016-11" db="EMBL/GenBank/DDBJ databases">
        <authorList>
            <person name="Jaros S."/>
            <person name="Januszkiewicz K."/>
            <person name="Wedrychowicz H."/>
        </authorList>
    </citation>
    <scope>NUCLEOTIDE SEQUENCE [LARGE SCALE GENOMIC DNA]</scope>
    <source>
        <strain evidence="3 4">DSM 46144</strain>
    </source>
</reference>
<feature type="domain" description="DUF4190" evidence="2">
    <location>
        <begin position="24"/>
        <end position="90"/>
    </location>
</feature>
<dbReference type="RefSeq" id="WP_073263270.1">
    <property type="nucleotide sequence ID" value="NZ_FRCS01000015.1"/>
</dbReference>
<proteinExistence type="predicted"/>
<accession>A0A1M7RJM5</accession>
<dbReference type="AlphaFoldDB" id="A0A1M7RJM5"/>
<keyword evidence="1" id="KW-0472">Membrane</keyword>
<evidence type="ECO:0000256" key="1">
    <source>
        <dbReference type="SAM" id="Phobius"/>
    </source>
</evidence>
<evidence type="ECO:0000313" key="3">
    <source>
        <dbReference type="EMBL" id="SHN46351.1"/>
    </source>
</evidence>
<dbReference type="Pfam" id="PF13828">
    <property type="entry name" value="DUF4190"/>
    <property type="match status" value="1"/>
</dbReference>
<protein>
    <recommendedName>
        <fullName evidence="2">DUF4190 domain-containing protein</fullName>
    </recommendedName>
</protein>
<dbReference type="InterPro" id="IPR025241">
    <property type="entry name" value="DUF4190"/>
</dbReference>
<dbReference type="STRING" id="134849.SAMN05443668_11537"/>
<feature type="transmembrane region" description="Helical" evidence="1">
    <location>
        <begin position="23"/>
        <end position="49"/>
    </location>
</feature>
<feature type="transmembrane region" description="Helical" evidence="1">
    <location>
        <begin position="79"/>
        <end position="103"/>
    </location>
</feature>
<organism evidence="3 4">
    <name type="scientific">Cryptosporangium aurantiacum</name>
    <dbReference type="NCBI Taxonomy" id="134849"/>
    <lineage>
        <taxon>Bacteria</taxon>
        <taxon>Bacillati</taxon>
        <taxon>Actinomycetota</taxon>
        <taxon>Actinomycetes</taxon>
        <taxon>Cryptosporangiales</taxon>
        <taxon>Cryptosporangiaceae</taxon>
        <taxon>Cryptosporangium</taxon>
    </lineage>
</organism>
<keyword evidence="1" id="KW-0812">Transmembrane</keyword>
<sequence length="112" mass="11600">MSTVTAVSPPMPAPIFRPPTSQVAILAFVAALMSFAGAAYAGPLTAIVCGRMALRQIQQAPITGRVPIRGNRLARAAIVLGYVGLAVHLLATIIALTFAVLVANGTISRMVF</sequence>